<reference evidence="1 2" key="2">
    <citation type="journal article" date="2007" name="PLoS Biol.">
        <title>Principles of genome evolution in the Drosophila melanogaster species group.</title>
        <authorList>
            <person name="Ranz J.M."/>
            <person name="Maurin D."/>
            <person name="Chan Y.S."/>
            <person name="von Grotthuss M."/>
            <person name="Hillier L.W."/>
            <person name="Roote J."/>
            <person name="Ashburner M."/>
            <person name="Bergman C.M."/>
        </authorList>
    </citation>
    <scope>NUCLEOTIDE SEQUENCE [LARGE SCALE GENOMIC DNA]</scope>
    <source>
        <strain evidence="2">Tai18E2 / Tucson 14021-0261.01</strain>
    </source>
</reference>
<organism evidence="1 2">
    <name type="scientific">Drosophila yakuba</name>
    <name type="common">Fruit fly</name>
    <dbReference type="NCBI Taxonomy" id="7245"/>
    <lineage>
        <taxon>Eukaryota</taxon>
        <taxon>Metazoa</taxon>
        <taxon>Ecdysozoa</taxon>
        <taxon>Arthropoda</taxon>
        <taxon>Hexapoda</taxon>
        <taxon>Insecta</taxon>
        <taxon>Pterygota</taxon>
        <taxon>Neoptera</taxon>
        <taxon>Endopterygota</taxon>
        <taxon>Diptera</taxon>
        <taxon>Brachycera</taxon>
        <taxon>Muscomorpha</taxon>
        <taxon>Ephydroidea</taxon>
        <taxon>Drosophilidae</taxon>
        <taxon>Drosophila</taxon>
        <taxon>Sophophora</taxon>
    </lineage>
</organism>
<evidence type="ECO:0000313" key="2">
    <source>
        <dbReference type="Proteomes" id="UP000002282"/>
    </source>
</evidence>
<evidence type="ECO:0000313" key="1">
    <source>
        <dbReference type="EMBL" id="KRJ98967.1"/>
    </source>
</evidence>
<keyword evidence="2" id="KW-1185">Reference proteome</keyword>
<reference evidence="1 2" key="1">
    <citation type="journal article" date="2007" name="Nature">
        <title>Evolution of genes and genomes on the Drosophila phylogeny.</title>
        <authorList>
            <consortium name="Drosophila 12 Genomes Consortium"/>
            <person name="Clark A.G."/>
            <person name="Eisen M.B."/>
            <person name="Smith D.R."/>
            <person name="Bergman C.M."/>
            <person name="Oliver B."/>
            <person name="Markow T.A."/>
            <person name="Kaufman T.C."/>
            <person name="Kellis M."/>
            <person name="Gelbart W."/>
            <person name="Iyer V.N."/>
            <person name="Pollard D.A."/>
            <person name="Sackton T.B."/>
            <person name="Larracuente A.M."/>
            <person name="Singh N.D."/>
            <person name="Abad J.P."/>
            <person name="Abt D.N."/>
            <person name="Adryan B."/>
            <person name="Aguade M."/>
            <person name="Akashi H."/>
            <person name="Anderson W.W."/>
            <person name="Aquadro C.F."/>
            <person name="Ardell D.H."/>
            <person name="Arguello R."/>
            <person name="Artieri C.G."/>
            <person name="Barbash D.A."/>
            <person name="Barker D."/>
            <person name="Barsanti P."/>
            <person name="Batterham P."/>
            <person name="Batzoglou S."/>
            <person name="Begun D."/>
            <person name="Bhutkar A."/>
            <person name="Blanco E."/>
            <person name="Bosak S.A."/>
            <person name="Bradley R.K."/>
            <person name="Brand A.D."/>
            <person name="Brent M.R."/>
            <person name="Brooks A.N."/>
            <person name="Brown R.H."/>
            <person name="Butlin R.K."/>
            <person name="Caggese C."/>
            <person name="Calvi B.R."/>
            <person name="Bernardo de Carvalho A."/>
            <person name="Caspi A."/>
            <person name="Castrezana S."/>
            <person name="Celniker S.E."/>
            <person name="Chang J.L."/>
            <person name="Chapple C."/>
            <person name="Chatterji S."/>
            <person name="Chinwalla A."/>
            <person name="Civetta A."/>
            <person name="Clifton S.W."/>
            <person name="Comeron J.M."/>
            <person name="Costello J.C."/>
            <person name="Coyne J.A."/>
            <person name="Daub J."/>
            <person name="David R.G."/>
            <person name="Delcher A.L."/>
            <person name="Delehaunty K."/>
            <person name="Do C.B."/>
            <person name="Ebling H."/>
            <person name="Edwards K."/>
            <person name="Eickbush T."/>
            <person name="Evans J.D."/>
            <person name="Filipski A."/>
            <person name="Findeiss S."/>
            <person name="Freyhult E."/>
            <person name="Fulton L."/>
            <person name="Fulton R."/>
            <person name="Garcia A.C."/>
            <person name="Gardiner A."/>
            <person name="Garfield D.A."/>
            <person name="Garvin B.E."/>
            <person name="Gibson G."/>
            <person name="Gilbert D."/>
            <person name="Gnerre S."/>
            <person name="Godfrey J."/>
            <person name="Good R."/>
            <person name="Gotea V."/>
            <person name="Gravely B."/>
            <person name="Greenberg A.J."/>
            <person name="Griffiths-Jones S."/>
            <person name="Gross S."/>
            <person name="Guigo R."/>
            <person name="Gustafson E.A."/>
            <person name="Haerty W."/>
            <person name="Hahn M.W."/>
            <person name="Halligan D.L."/>
            <person name="Halpern A.L."/>
            <person name="Halter G.M."/>
            <person name="Han M.V."/>
            <person name="Heger A."/>
            <person name="Hillier L."/>
            <person name="Hinrichs A.S."/>
            <person name="Holmes I."/>
            <person name="Hoskins R.A."/>
            <person name="Hubisz M.J."/>
            <person name="Hultmark D."/>
            <person name="Huntley M.A."/>
            <person name="Jaffe D.B."/>
            <person name="Jagadeeshan S."/>
            <person name="Jeck W.R."/>
            <person name="Johnson J."/>
            <person name="Jones C.D."/>
            <person name="Jordan W.C."/>
            <person name="Karpen G.H."/>
            <person name="Kataoka E."/>
            <person name="Keightley P.D."/>
            <person name="Kheradpour P."/>
            <person name="Kirkness E.F."/>
            <person name="Koerich L.B."/>
            <person name="Kristiansen K."/>
            <person name="Kudrna D."/>
            <person name="Kulathinal R.J."/>
            <person name="Kumar S."/>
            <person name="Kwok R."/>
            <person name="Lander E."/>
            <person name="Langley C.H."/>
            <person name="Lapoint R."/>
            <person name="Lazzaro B.P."/>
            <person name="Lee S.J."/>
            <person name="Levesque L."/>
            <person name="Li R."/>
            <person name="Lin C.F."/>
            <person name="Lin M.F."/>
            <person name="Lindblad-Toh K."/>
            <person name="Llopart A."/>
            <person name="Long M."/>
            <person name="Low L."/>
            <person name="Lozovsky E."/>
            <person name="Lu J."/>
            <person name="Luo M."/>
            <person name="Machado C.A."/>
            <person name="Makalowski W."/>
            <person name="Marzo M."/>
            <person name="Matsuda M."/>
            <person name="Matzkin L."/>
            <person name="McAllister B."/>
            <person name="McBride C.S."/>
            <person name="McKernan B."/>
            <person name="McKernan K."/>
            <person name="Mendez-Lago M."/>
            <person name="Minx P."/>
            <person name="Mollenhauer M.U."/>
            <person name="Montooth K."/>
            <person name="Mount S.M."/>
            <person name="Mu X."/>
            <person name="Myers E."/>
            <person name="Negre B."/>
            <person name="Newfeld S."/>
            <person name="Nielsen R."/>
            <person name="Noor M.A."/>
            <person name="O'Grady P."/>
            <person name="Pachter L."/>
            <person name="Papaceit M."/>
            <person name="Parisi M.J."/>
            <person name="Parisi M."/>
            <person name="Parts L."/>
            <person name="Pedersen J.S."/>
            <person name="Pesole G."/>
            <person name="Phillippy A.M."/>
            <person name="Ponting C.P."/>
            <person name="Pop M."/>
            <person name="Porcelli D."/>
            <person name="Powell J.R."/>
            <person name="Prohaska S."/>
            <person name="Pruitt K."/>
            <person name="Puig M."/>
            <person name="Quesneville H."/>
            <person name="Ram K.R."/>
            <person name="Rand D."/>
            <person name="Rasmussen M.D."/>
            <person name="Reed L.K."/>
            <person name="Reenan R."/>
            <person name="Reily A."/>
            <person name="Remington K.A."/>
            <person name="Rieger T.T."/>
            <person name="Ritchie M.G."/>
            <person name="Robin C."/>
            <person name="Rogers Y.H."/>
            <person name="Rohde C."/>
            <person name="Rozas J."/>
            <person name="Rubenfield M.J."/>
            <person name="Ruiz A."/>
            <person name="Russo S."/>
            <person name="Salzberg S.L."/>
            <person name="Sanchez-Gracia A."/>
            <person name="Saranga D.J."/>
            <person name="Sato H."/>
            <person name="Schaeffer S.W."/>
            <person name="Schatz M.C."/>
            <person name="Schlenke T."/>
            <person name="Schwartz R."/>
            <person name="Segarra C."/>
            <person name="Singh R.S."/>
            <person name="Sirot L."/>
            <person name="Sirota M."/>
            <person name="Sisneros N.B."/>
            <person name="Smith C.D."/>
            <person name="Smith T.F."/>
            <person name="Spieth J."/>
            <person name="Stage D.E."/>
            <person name="Stark A."/>
            <person name="Stephan W."/>
            <person name="Strausberg R.L."/>
            <person name="Strempel S."/>
            <person name="Sturgill D."/>
            <person name="Sutton G."/>
            <person name="Sutton G.G."/>
            <person name="Tao W."/>
            <person name="Teichmann S."/>
            <person name="Tobari Y.N."/>
            <person name="Tomimura Y."/>
            <person name="Tsolas J.M."/>
            <person name="Valente V.L."/>
            <person name="Venter E."/>
            <person name="Venter J.C."/>
            <person name="Vicario S."/>
            <person name="Vieira F.G."/>
            <person name="Vilella A.J."/>
            <person name="Villasante A."/>
            <person name="Walenz B."/>
            <person name="Wang J."/>
            <person name="Wasserman M."/>
            <person name="Watts T."/>
            <person name="Wilson D."/>
            <person name="Wilson R.K."/>
            <person name="Wing R.A."/>
            <person name="Wolfner M.F."/>
            <person name="Wong A."/>
            <person name="Wong G.K."/>
            <person name="Wu C.I."/>
            <person name="Wu G."/>
            <person name="Yamamoto D."/>
            <person name="Yang H.P."/>
            <person name="Yang S.P."/>
            <person name="Yorke J.A."/>
            <person name="Yoshida K."/>
            <person name="Zdobnov E."/>
            <person name="Zhang P."/>
            <person name="Zhang Y."/>
            <person name="Zimin A.V."/>
            <person name="Baldwin J."/>
            <person name="Abdouelleil A."/>
            <person name="Abdulkadir J."/>
            <person name="Abebe A."/>
            <person name="Abera B."/>
            <person name="Abreu J."/>
            <person name="Acer S.C."/>
            <person name="Aftuck L."/>
            <person name="Alexander A."/>
            <person name="An P."/>
            <person name="Anderson E."/>
            <person name="Anderson S."/>
            <person name="Arachi H."/>
            <person name="Azer M."/>
            <person name="Bachantsang P."/>
            <person name="Barry A."/>
            <person name="Bayul T."/>
            <person name="Berlin A."/>
            <person name="Bessette D."/>
            <person name="Bloom T."/>
            <person name="Blye J."/>
            <person name="Boguslavskiy L."/>
            <person name="Bonnet C."/>
            <person name="Boukhgalter B."/>
            <person name="Bourzgui I."/>
            <person name="Brown A."/>
            <person name="Cahill P."/>
            <person name="Channer S."/>
            <person name="Cheshatsang Y."/>
            <person name="Chuda L."/>
            <person name="Citroen M."/>
            <person name="Collymore A."/>
            <person name="Cooke P."/>
            <person name="Costello M."/>
            <person name="D'Aco K."/>
            <person name="Daza R."/>
            <person name="De Haan G."/>
            <person name="DeGray S."/>
            <person name="DeMaso C."/>
            <person name="Dhargay N."/>
            <person name="Dooley K."/>
            <person name="Dooley E."/>
            <person name="Doricent M."/>
            <person name="Dorje P."/>
            <person name="Dorjee K."/>
            <person name="Dupes A."/>
            <person name="Elong R."/>
            <person name="Falk J."/>
            <person name="Farina A."/>
            <person name="Faro S."/>
            <person name="Ferguson D."/>
            <person name="Fisher S."/>
            <person name="Foley C.D."/>
            <person name="Franke A."/>
            <person name="Friedrich D."/>
            <person name="Gadbois L."/>
            <person name="Gearin G."/>
            <person name="Gearin C.R."/>
            <person name="Giannoukos G."/>
            <person name="Goode T."/>
            <person name="Graham J."/>
            <person name="Grandbois E."/>
            <person name="Grewal S."/>
            <person name="Gyaltsen K."/>
            <person name="Hafez N."/>
            <person name="Hagos B."/>
            <person name="Hall J."/>
            <person name="Henson C."/>
            <person name="Hollinger A."/>
            <person name="Honan T."/>
            <person name="Huard M.D."/>
            <person name="Hughes L."/>
            <person name="Hurhula B."/>
            <person name="Husby M.E."/>
            <person name="Kamat A."/>
            <person name="Kanga B."/>
            <person name="Kashin S."/>
            <person name="Khazanovich D."/>
            <person name="Kisner P."/>
            <person name="Lance K."/>
            <person name="Lara M."/>
            <person name="Lee W."/>
            <person name="Lennon N."/>
            <person name="Letendre F."/>
            <person name="LeVine R."/>
            <person name="Lipovsky A."/>
            <person name="Liu X."/>
            <person name="Liu J."/>
            <person name="Liu S."/>
            <person name="Lokyitsang T."/>
            <person name="Lokyitsang Y."/>
            <person name="Lubonja R."/>
            <person name="Lui A."/>
            <person name="MacDonald P."/>
            <person name="Magnisalis V."/>
            <person name="Maru K."/>
            <person name="Matthews C."/>
            <person name="McCusker W."/>
            <person name="McDonough S."/>
            <person name="Mehta T."/>
            <person name="Meldrim J."/>
            <person name="Meneus L."/>
            <person name="Mihai O."/>
            <person name="Mihalev A."/>
            <person name="Mihova T."/>
            <person name="Mittelman R."/>
            <person name="Mlenga V."/>
            <person name="Montmayeur A."/>
            <person name="Mulrain L."/>
            <person name="Navidi A."/>
            <person name="Naylor J."/>
            <person name="Negash T."/>
            <person name="Nguyen T."/>
            <person name="Nguyen N."/>
            <person name="Nicol R."/>
            <person name="Norbu C."/>
            <person name="Norbu N."/>
            <person name="Novod N."/>
            <person name="O'Neill B."/>
            <person name="Osman S."/>
            <person name="Markiewicz E."/>
            <person name="Oyono O.L."/>
            <person name="Patti C."/>
            <person name="Phunkhang P."/>
            <person name="Pierre F."/>
            <person name="Priest M."/>
            <person name="Raghuraman S."/>
            <person name="Rege F."/>
            <person name="Reyes R."/>
            <person name="Rise C."/>
            <person name="Rogov P."/>
            <person name="Ross K."/>
            <person name="Ryan E."/>
            <person name="Settipalli S."/>
            <person name="Shea T."/>
            <person name="Sherpa N."/>
            <person name="Shi L."/>
            <person name="Shih D."/>
            <person name="Sparrow T."/>
            <person name="Spaulding J."/>
            <person name="Stalker J."/>
            <person name="Stange-Thomann N."/>
            <person name="Stavropoulos S."/>
            <person name="Stone C."/>
            <person name="Strader C."/>
            <person name="Tesfaye S."/>
            <person name="Thomson T."/>
            <person name="Thoulutsang Y."/>
            <person name="Thoulutsang D."/>
            <person name="Topham K."/>
            <person name="Topping I."/>
            <person name="Tsamla T."/>
            <person name="Vassiliev H."/>
            <person name="Vo A."/>
            <person name="Wangchuk T."/>
            <person name="Wangdi T."/>
            <person name="Weiand M."/>
            <person name="Wilkinson J."/>
            <person name="Wilson A."/>
            <person name="Yadav S."/>
            <person name="Young G."/>
            <person name="Yu Q."/>
            <person name="Zembek L."/>
            <person name="Zhong D."/>
            <person name="Zimmer A."/>
            <person name="Zwirko Z."/>
            <person name="Jaffe D.B."/>
            <person name="Alvarez P."/>
            <person name="Brockman W."/>
            <person name="Butler J."/>
            <person name="Chin C."/>
            <person name="Gnerre S."/>
            <person name="Grabherr M."/>
            <person name="Kleber M."/>
            <person name="Mauceli E."/>
            <person name="MacCallum I."/>
        </authorList>
    </citation>
    <scope>NUCLEOTIDE SEQUENCE [LARGE SCALE GENOMIC DNA]</scope>
    <source>
        <strain evidence="2">Tai18E2 / Tucson 14021-0261.01</strain>
    </source>
</reference>
<proteinExistence type="predicted"/>
<protein>
    <submittedName>
        <fullName evidence="1">Uncharacterized protein</fullName>
    </submittedName>
</protein>
<sequence>MQTDEPATTITHDSNSGNAMMANCYYANKLHGGYFTVENKRIELQEKSAPTTSHHQPQKPTKATTVVISTSHLINYAICTYRFSS</sequence>
<gene>
    <name evidence="1" type="primary">Dyak\GE28711</name>
    <name evidence="1" type="synonym">GE28711</name>
    <name evidence="1" type="ORF">Dyak_GE28711</name>
</gene>
<dbReference type="Proteomes" id="UP000002282">
    <property type="component" value="Chromosome 2R"/>
</dbReference>
<name>A0A0R1DNU4_DROYA</name>
<dbReference type="AlphaFoldDB" id="A0A0R1DNU4"/>
<dbReference type="KEGG" id="dya:Dyak_GE28711"/>
<accession>A0A0R1DNU4</accession>
<dbReference type="EMBL" id="CM000158">
    <property type="protein sequence ID" value="KRJ98967.1"/>
    <property type="molecule type" value="Genomic_DNA"/>
</dbReference>